<feature type="transmembrane region" description="Helical" evidence="7">
    <location>
        <begin position="192"/>
        <end position="211"/>
    </location>
</feature>
<evidence type="ECO:0000256" key="4">
    <source>
        <dbReference type="ARBA" id="ARBA00029447"/>
    </source>
</evidence>
<evidence type="ECO:0000313" key="11">
    <source>
        <dbReference type="Proteomes" id="UP000825886"/>
    </source>
</evidence>
<dbReference type="PANTHER" id="PTHR43531">
    <property type="entry name" value="PROTEIN ICFG"/>
    <property type="match status" value="1"/>
</dbReference>
<evidence type="ECO:0000259" key="8">
    <source>
        <dbReference type="PROSITE" id="PS50111"/>
    </source>
</evidence>
<dbReference type="Gene3D" id="6.10.340.10">
    <property type="match status" value="1"/>
</dbReference>
<feature type="transmembrane region" description="Helical" evidence="7">
    <location>
        <begin position="12"/>
        <end position="31"/>
    </location>
</feature>
<name>A0ABX9APB7_9ENTR</name>
<dbReference type="PANTHER" id="PTHR43531:SF14">
    <property type="entry name" value="METHYL-ACCEPTING CHEMOTAXIS PROTEIN I-RELATED"/>
    <property type="match status" value="1"/>
</dbReference>
<keyword evidence="2" id="KW-0145">Chemotaxis</keyword>
<sequence length="554" mass="59135">MKFSDLKIATRLAIGAIISLLILIIFGILAFGGLKSFHEHIDAVVKKNYPTVMLSNNVMSSLNNVFINQSAFFALTAENDENNINTTVEQIKKDRSVIVKHITTLSNSVQDDAELTAALNTIKQDYSKFADASDALLNLAKNRQDIRHQALEVTWPLGTALKKDISQFISKAEYRMWQADQTVNQSYSSIRIVLLCIILAGVVISLTLSFVTARSVVLPLQQAVSLAESVAQGNLTRSIAHQRKDETGILLNALNKMTANLQQLVGQLRDSAHSIASATAQIAAGNLDLSGRTEEQASSLEETAASMNQLAATVKNTAENTQQANTLVNDAALEMENSGSKMSDAASKMHEIRDSANHMVEIIALIDGIAFQTNILALNAAVEAARAGEQGRGFAVVASEVRSLAQRSAAAAKEIKALIDDAVHTTQQGMELVEGAETSMKNLSANASHMSNIMAEIAHSSREQSVGIDQVNIGVGQLDASTQQNASLVEEVSAAAQSLQNQAQRLTDAVAVFVITPTSSTTVASPTAAMKTPRLAAASTGSTTVSSNDNWTTF</sequence>
<dbReference type="InterPro" id="IPR003660">
    <property type="entry name" value="HAMP_dom"/>
</dbReference>
<dbReference type="RefSeq" id="WP_222159921.1">
    <property type="nucleotide sequence ID" value="NZ_CP081864.1"/>
</dbReference>
<dbReference type="Pfam" id="PF00015">
    <property type="entry name" value="MCPsignal"/>
    <property type="match status" value="1"/>
</dbReference>
<dbReference type="InterPro" id="IPR004090">
    <property type="entry name" value="Chemotax_Me-accpt_rcpt"/>
</dbReference>
<dbReference type="Proteomes" id="UP000825886">
    <property type="component" value="Chromosome"/>
</dbReference>
<accession>A0ABX9APB7</accession>
<comment type="similarity">
    <text evidence="4">Belongs to the methyl-accepting chemotaxis (MCP) protein family.</text>
</comment>
<dbReference type="PROSITE" id="PS50885">
    <property type="entry name" value="HAMP"/>
    <property type="match status" value="1"/>
</dbReference>
<dbReference type="PROSITE" id="PS50111">
    <property type="entry name" value="CHEMOTAXIS_TRANSDUC_2"/>
    <property type="match status" value="1"/>
</dbReference>
<dbReference type="Gene3D" id="1.10.287.950">
    <property type="entry name" value="Methyl-accepting chemotaxis protein"/>
    <property type="match status" value="1"/>
</dbReference>
<organism evidence="10 11">
    <name type="scientific">Symbiopectobacterium purcellii</name>
    <dbReference type="NCBI Taxonomy" id="2871826"/>
    <lineage>
        <taxon>Bacteria</taxon>
        <taxon>Pseudomonadati</taxon>
        <taxon>Pseudomonadota</taxon>
        <taxon>Gammaproteobacteria</taxon>
        <taxon>Enterobacterales</taxon>
        <taxon>Enterobacteriaceae</taxon>
    </lineage>
</organism>
<evidence type="ECO:0000256" key="7">
    <source>
        <dbReference type="SAM" id="Phobius"/>
    </source>
</evidence>
<evidence type="ECO:0000256" key="6">
    <source>
        <dbReference type="SAM" id="MobiDB-lite"/>
    </source>
</evidence>
<reference evidence="10 11" key="1">
    <citation type="submission" date="2021-08" db="EMBL/GenBank/DDBJ databases">
        <title>Culture and genomic analysis of Symbiopectobacterium purcellii sp. nov. gen. nov., isolated from the leafhopper Empoasca decipiens.</title>
        <authorList>
            <person name="Nadal-Jimenez P."/>
            <person name="Siozios S."/>
            <person name="Halliday N."/>
            <person name="Camara M."/>
            <person name="Hurst G.D.D."/>
        </authorList>
    </citation>
    <scope>NUCLEOTIDE SEQUENCE [LARGE SCALE GENOMIC DNA]</scope>
    <source>
        <strain evidence="10 11">SyEd1</strain>
    </source>
</reference>
<proteinExistence type="inferred from homology"/>
<dbReference type="SMART" id="SM00283">
    <property type="entry name" value="MA"/>
    <property type="match status" value="1"/>
</dbReference>
<feature type="compositionally biased region" description="Low complexity" evidence="6">
    <location>
        <begin position="536"/>
        <end position="547"/>
    </location>
</feature>
<protein>
    <submittedName>
        <fullName evidence="10">HAMP domain-containing protein</fullName>
    </submittedName>
</protein>
<gene>
    <name evidence="10" type="ORF">K6K13_05780</name>
</gene>
<evidence type="ECO:0000256" key="1">
    <source>
        <dbReference type="ARBA" id="ARBA00022481"/>
    </source>
</evidence>
<dbReference type="InterPro" id="IPR004089">
    <property type="entry name" value="MCPsignal_dom"/>
</dbReference>
<keyword evidence="1" id="KW-0488">Methylation</keyword>
<dbReference type="Pfam" id="PF12729">
    <property type="entry name" value="4HB_MCP_1"/>
    <property type="match status" value="1"/>
</dbReference>
<dbReference type="CDD" id="cd06225">
    <property type="entry name" value="HAMP"/>
    <property type="match status" value="1"/>
</dbReference>
<keyword evidence="11" id="KW-1185">Reference proteome</keyword>
<evidence type="ECO:0000256" key="2">
    <source>
        <dbReference type="ARBA" id="ARBA00022500"/>
    </source>
</evidence>
<dbReference type="SMART" id="SM00304">
    <property type="entry name" value="HAMP"/>
    <property type="match status" value="2"/>
</dbReference>
<feature type="region of interest" description="Disordered" evidence="6">
    <location>
        <begin position="533"/>
        <end position="554"/>
    </location>
</feature>
<keyword evidence="7" id="KW-1133">Transmembrane helix</keyword>
<evidence type="ECO:0000256" key="5">
    <source>
        <dbReference type="PROSITE-ProRule" id="PRU00284"/>
    </source>
</evidence>
<dbReference type="EMBL" id="CP081864">
    <property type="protein sequence ID" value="QZN96908.1"/>
    <property type="molecule type" value="Genomic_DNA"/>
</dbReference>
<dbReference type="SUPFAM" id="SSF58104">
    <property type="entry name" value="Methyl-accepting chemotaxis protein (MCP) signaling domain"/>
    <property type="match status" value="1"/>
</dbReference>
<dbReference type="InterPro" id="IPR024478">
    <property type="entry name" value="HlyB_4HB_MCP"/>
</dbReference>
<dbReference type="CDD" id="cd11386">
    <property type="entry name" value="MCP_signal"/>
    <property type="match status" value="1"/>
</dbReference>
<dbReference type="PRINTS" id="PR00260">
    <property type="entry name" value="CHEMTRNSDUCR"/>
</dbReference>
<evidence type="ECO:0000259" key="9">
    <source>
        <dbReference type="PROSITE" id="PS50885"/>
    </source>
</evidence>
<dbReference type="InterPro" id="IPR051310">
    <property type="entry name" value="MCP_chemotaxis"/>
</dbReference>
<dbReference type="Pfam" id="PF00672">
    <property type="entry name" value="HAMP"/>
    <property type="match status" value="1"/>
</dbReference>
<keyword evidence="3 5" id="KW-0807">Transducer</keyword>
<evidence type="ECO:0000256" key="3">
    <source>
        <dbReference type="ARBA" id="ARBA00023224"/>
    </source>
</evidence>
<keyword evidence="7" id="KW-0812">Transmembrane</keyword>
<feature type="domain" description="Methyl-accepting transducer" evidence="8">
    <location>
        <begin position="271"/>
        <end position="500"/>
    </location>
</feature>
<evidence type="ECO:0000313" key="10">
    <source>
        <dbReference type="EMBL" id="QZN96908.1"/>
    </source>
</evidence>
<feature type="domain" description="HAMP" evidence="9">
    <location>
        <begin position="214"/>
        <end position="266"/>
    </location>
</feature>
<keyword evidence="7" id="KW-0472">Membrane</keyword>